<dbReference type="Gene3D" id="3.90.70.10">
    <property type="entry name" value="Cysteine proteinases"/>
    <property type="match status" value="1"/>
</dbReference>
<evidence type="ECO:0000259" key="1">
    <source>
        <dbReference type="PROSITE" id="PS50235"/>
    </source>
</evidence>
<dbReference type="Proteomes" id="UP000187209">
    <property type="component" value="Unassembled WGS sequence"/>
</dbReference>
<dbReference type="InterPro" id="IPR001394">
    <property type="entry name" value="Peptidase_C19_UCH"/>
</dbReference>
<evidence type="ECO:0000313" key="2">
    <source>
        <dbReference type="EMBL" id="OMJ67744.1"/>
    </source>
</evidence>
<dbReference type="PROSITE" id="PS50235">
    <property type="entry name" value="USP_3"/>
    <property type="match status" value="1"/>
</dbReference>
<name>A0A1R2AT99_9CILI</name>
<accession>A0A1R2AT99</accession>
<comment type="caution">
    <text evidence="2">The sequence shown here is derived from an EMBL/GenBank/DDBJ whole genome shotgun (WGS) entry which is preliminary data.</text>
</comment>
<dbReference type="GO" id="GO:0004843">
    <property type="term" value="F:cysteine-type deubiquitinase activity"/>
    <property type="evidence" value="ECO:0007669"/>
    <property type="project" value="InterPro"/>
</dbReference>
<proteinExistence type="predicted"/>
<organism evidence="2 3">
    <name type="scientific">Stentor coeruleus</name>
    <dbReference type="NCBI Taxonomy" id="5963"/>
    <lineage>
        <taxon>Eukaryota</taxon>
        <taxon>Sar</taxon>
        <taxon>Alveolata</taxon>
        <taxon>Ciliophora</taxon>
        <taxon>Postciliodesmatophora</taxon>
        <taxon>Heterotrichea</taxon>
        <taxon>Heterotrichida</taxon>
        <taxon>Stentoridae</taxon>
        <taxon>Stentor</taxon>
    </lineage>
</organism>
<dbReference type="EMBL" id="MPUH01001442">
    <property type="protein sequence ID" value="OMJ67744.1"/>
    <property type="molecule type" value="Genomic_DNA"/>
</dbReference>
<gene>
    <name evidence="2" type="ORF">SteCoe_35008</name>
</gene>
<evidence type="ECO:0000313" key="3">
    <source>
        <dbReference type="Proteomes" id="UP000187209"/>
    </source>
</evidence>
<dbReference type="SUPFAM" id="SSF54001">
    <property type="entry name" value="Cysteine proteinases"/>
    <property type="match status" value="1"/>
</dbReference>
<dbReference type="InterPro" id="IPR028889">
    <property type="entry name" value="USP"/>
</dbReference>
<dbReference type="GO" id="GO:0016579">
    <property type="term" value="P:protein deubiquitination"/>
    <property type="evidence" value="ECO:0007669"/>
    <property type="project" value="InterPro"/>
</dbReference>
<dbReference type="Pfam" id="PF00443">
    <property type="entry name" value="UCH"/>
    <property type="match status" value="1"/>
</dbReference>
<keyword evidence="3" id="KW-1185">Reference proteome</keyword>
<reference evidence="2 3" key="1">
    <citation type="submission" date="2016-11" db="EMBL/GenBank/DDBJ databases">
        <title>The macronuclear genome of Stentor coeruleus: a giant cell with tiny introns.</title>
        <authorList>
            <person name="Slabodnick M."/>
            <person name="Ruby J.G."/>
            <person name="Reiff S.B."/>
            <person name="Swart E.C."/>
            <person name="Gosai S."/>
            <person name="Prabakaran S."/>
            <person name="Witkowska E."/>
            <person name="Larue G.E."/>
            <person name="Fisher S."/>
            <person name="Freeman R.M."/>
            <person name="Gunawardena J."/>
            <person name="Chu W."/>
            <person name="Stover N.A."/>
            <person name="Gregory B.D."/>
            <person name="Nowacki M."/>
            <person name="Derisi J."/>
            <person name="Roy S.W."/>
            <person name="Marshall W.F."/>
            <person name="Sood P."/>
        </authorList>
    </citation>
    <scope>NUCLEOTIDE SEQUENCE [LARGE SCALE GENOMIC DNA]</scope>
    <source>
        <strain evidence="2">WM001</strain>
    </source>
</reference>
<sequence length="1333" mass="157385">MNDFQIKIKLHDDNNLGIRDNFFYQIDLKDAENLKKLKSPNIIEDLFDELCDLTKVANCSWNPIDHVFKLSKMFLIEGNQCKKLINSSNYILNAEISNDLVHSNKKLVISKRWPLTLCLDSKIINFNETDHQEIHLHEKKTECKVVYTLKMILIERNDDILIYIKNTQNIWICINYSRVEINFNEAFNMPIDQSKYLFYERKSFPNKKTEYQNFVNMIWMNFYLIDSIYLEFIKIGNPETLFIKETINNFHENEKNRNQIIVSKGQESNFKGVKPDEKFFEKPSDLENLTELFFNYSDFAYKFEYLNNLEVFKCFIEEVHFKKGLENLCNCPLCKQLVHKIYENSHSKKDFIISLDDQDIFTYVSKFSNSFSDTILNNVDLNKFKNPNEASYFMKYMTLKLLASNEKCKFEFNEILIYHMKSSKMPNRYFLIDIMKLSFEEPKNELYYYHLESILFVYDDNNCCLIITTSENKWNTITSDNSEDEKIFKNLSDALMKLNYNTQHFDIFLFYRKQSKPSQIDNLNPEGSKGTQPLRCDNSIERNLCYINSAIQCLFNIYSFKIDVSKWMPEKNNGWKRELIEMFKAEFRENKQGKKIYNLKTFRKFFIEETKYSENKDCQSNSMNFLKHLLENIHKDSNCNSNKKCLACENFGIKRKDKDDVQFQLFSHIKEKGIKLTGNILNVHNNKQINVDLPNPPWCLLYYLKANGDLSTKAEILKDFMVRNKSIDYVNEGKTYHYELKSVILYGGSHFKSLLYSRTYKLWMLMNDSDIEPLYLELEDYQSKENSFLPEGLIYYRVLPDETIKKFISTLYISLCTTQAFISAYKVTDTKTNILKDTFSFLKEFSEKIHENLKVQEFSHQYIISFKQKGEIRNIQNSFSSFLKIFHSNEKNDSLKCKCPACKIFCCQIIEKNEGFKKIKRKLGVSVDIENVLLQYNIIENKFDCNSFVSNSSKSLSVMKAPPLLGIQLKSSDNNSNIYEFYNLLNENRILYINEPLSVYFLHSIIFSCPSNSNTLAYIETSTRGTAYEQLENRCIILNSITLKDIFDKGYYPIITFYEKQNINYITTSIKTLNHLTTFKEAINNHKINEEWFQLFKNLLSNNEIIKNSRAVWAFKDAFNQNTEDKISDLALKNYNIEQTIKLIFNRIHIESNCIDNSCPVCLNFLIEGTCKREDCDESHALFVTRLNNSFGPKMNKFIGENVLSYIYDKKQISIIYDLVKLPKILYYICLYDIIHNEQESEIKKICKNSLRDKITIVCTKDQTPRNYILKCIIFSIKNGCDIYKVAVKDRDNAWRFDGSDKTVKTAPEIIDEAEEFFGRLDFYPSELFYELC</sequence>
<feature type="domain" description="USP" evidence="1">
    <location>
        <begin position="534"/>
        <end position="1061"/>
    </location>
</feature>
<dbReference type="InterPro" id="IPR038765">
    <property type="entry name" value="Papain-like_cys_pep_sf"/>
</dbReference>
<protein>
    <recommendedName>
        <fullName evidence="1">USP domain-containing protein</fullName>
    </recommendedName>
</protein>